<dbReference type="Proteomes" id="UP000799753">
    <property type="component" value="Unassembled WGS sequence"/>
</dbReference>
<evidence type="ECO:0000313" key="3">
    <source>
        <dbReference type="Proteomes" id="UP000799753"/>
    </source>
</evidence>
<dbReference type="EMBL" id="MU006804">
    <property type="protein sequence ID" value="KAF2635689.1"/>
    <property type="molecule type" value="Genomic_DNA"/>
</dbReference>
<evidence type="ECO:0000256" key="1">
    <source>
        <dbReference type="SAM" id="MobiDB-lite"/>
    </source>
</evidence>
<feature type="region of interest" description="Disordered" evidence="1">
    <location>
        <begin position="47"/>
        <end position="85"/>
    </location>
</feature>
<feature type="compositionally biased region" description="Polar residues" evidence="1">
    <location>
        <begin position="54"/>
        <end position="68"/>
    </location>
</feature>
<organism evidence="2 3">
    <name type="scientific">Massarina eburnea CBS 473.64</name>
    <dbReference type="NCBI Taxonomy" id="1395130"/>
    <lineage>
        <taxon>Eukaryota</taxon>
        <taxon>Fungi</taxon>
        <taxon>Dikarya</taxon>
        <taxon>Ascomycota</taxon>
        <taxon>Pezizomycotina</taxon>
        <taxon>Dothideomycetes</taxon>
        <taxon>Pleosporomycetidae</taxon>
        <taxon>Pleosporales</taxon>
        <taxon>Massarineae</taxon>
        <taxon>Massarinaceae</taxon>
        <taxon>Massarina</taxon>
    </lineage>
</organism>
<gene>
    <name evidence="2" type="ORF">P280DRAFT_169289</name>
</gene>
<evidence type="ECO:0000313" key="2">
    <source>
        <dbReference type="EMBL" id="KAF2635689.1"/>
    </source>
</evidence>
<accession>A0A6A6RJI0</accession>
<sequence length="184" mass="20718">MSRELPRKVRRELKIAIEKLVGPIEETLKTRLEVLVRNFPERLSREYVQDKVSSDSSRQSHTSINSSPGVEEDSEASLPPCTQPTMPETLHAFTSVVADIDASCWPWKPSDPDYIDMPDQTYFSNLPTELPSDDWWSLSNTSTTMLNTTTFNPETPLLNAAVPPYTRKGKGRVDASFIDFQAAI</sequence>
<dbReference type="AlphaFoldDB" id="A0A6A6RJI0"/>
<protein>
    <submittedName>
        <fullName evidence="2">Uncharacterized protein</fullName>
    </submittedName>
</protein>
<reference evidence="2" key="1">
    <citation type="journal article" date="2020" name="Stud. Mycol.">
        <title>101 Dothideomycetes genomes: a test case for predicting lifestyles and emergence of pathogens.</title>
        <authorList>
            <person name="Haridas S."/>
            <person name="Albert R."/>
            <person name="Binder M."/>
            <person name="Bloem J."/>
            <person name="Labutti K."/>
            <person name="Salamov A."/>
            <person name="Andreopoulos B."/>
            <person name="Baker S."/>
            <person name="Barry K."/>
            <person name="Bills G."/>
            <person name="Bluhm B."/>
            <person name="Cannon C."/>
            <person name="Castanera R."/>
            <person name="Culley D."/>
            <person name="Daum C."/>
            <person name="Ezra D."/>
            <person name="Gonzalez J."/>
            <person name="Henrissat B."/>
            <person name="Kuo A."/>
            <person name="Liang C."/>
            <person name="Lipzen A."/>
            <person name="Lutzoni F."/>
            <person name="Magnuson J."/>
            <person name="Mondo S."/>
            <person name="Nolan M."/>
            <person name="Ohm R."/>
            <person name="Pangilinan J."/>
            <person name="Park H.-J."/>
            <person name="Ramirez L."/>
            <person name="Alfaro M."/>
            <person name="Sun H."/>
            <person name="Tritt A."/>
            <person name="Yoshinaga Y."/>
            <person name="Zwiers L.-H."/>
            <person name="Turgeon B."/>
            <person name="Goodwin S."/>
            <person name="Spatafora J."/>
            <person name="Crous P."/>
            <person name="Grigoriev I."/>
        </authorList>
    </citation>
    <scope>NUCLEOTIDE SEQUENCE</scope>
    <source>
        <strain evidence="2">CBS 473.64</strain>
    </source>
</reference>
<name>A0A6A6RJI0_9PLEO</name>
<keyword evidence="3" id="KW-1185">Reference proteome</keyword>
<proteinExistence type="predicted"/>